<sequence>MDQCELFFTVVDESPDSFAQDPLSSSSSIPFDRVTGVTVRLRHGPFMASLYVCVKVLTASVLLTAITYVIITIKMTIPLGHPKISWSFLWSNFFRDDDLDMNRTSYLPFNYTVNIEDLCFEKANPAPIELLVLVATAPRNVQLRDAVRETWGRDLKSSPQNKVAFVLGRTTKPALERSIRKELLLHSDIIQADFIDTYNNLTIKSVAMLRWACMYCPQAQFVAKLDDDTFLNVPNFLKVIKFLPRNAIYGKLFNHTKPIRDQQSPWRTSYKEYPAEYYPDLISGTCYVIGGDVLRLLYKATGTQPAFRLEDVLVTGLSAESVGIPRVGVPGFNSVPVETVCEMRDQLTSHYMTPKAMLDYYKALKQPELKC</sequence>
<keyword evidence="2" id="KW-1185">Reference proteome</keyword>
<dbReference type="EMBL" id="JABSTQ010009522">
    <property type="protein sequence ID" value="KAG0428455.1"/>
    <property type="molecule type" value="Genomic_DNA"/>
</dbReference>
<evidence type="ECO:0000313" key="2">
    <source>
        <dbReference type="Proteomes" id="UP000805193"/>
    </source>
</evidence>
<dbReference type="Proteomes" id="UP000805193">
    <property type="component" value="Unassembled WGS sequence"/>
</dbReference>
<reference evidence="1 2" key="1">
    <citation type="journal article" date="2020" name="Cell">
        <title>Large-Scale Comparative Analyses of Tick Genomes Elucidate Their Genetic Diversity and Vector Capacities.</title>
        <authorList>
            <consortium name="Tick Genome and Microbiome Consortium (TIGMIC)"/>
            <person name="Jia N."/>
            <person name="Wang J."/>
            <person name="Shi W."/>
            <person name="Du L."/>
            <person name="Sun Y."/>
            <person name="Zhan W."/>
            <person name="Jiang J.F."/>
            <person name="Wang Q."/>
            <person name="Zhang B."/>
            <person name="Ji P."/>
            <person name="Bell-Sakyi L."/>
            <person name="Cui X.M."/>
            <person name="Yuan T.T."/>
            <person name="Jiang B.G."/>
            <person name="Yang W.F."/>
            <person name="Lam T.T."/>
            <person name="Chang Q.C."/>
            <person name="Ding S.J."/>
            <person name="Wang X.J."/>
            <person name="Zhu J.G."/>
            <person name="Ruan X.D."/>
            <person name="Zhao L."/>
            <person name="Wei J.T."/>
            <person name="Ye R.Z."/>
            <person name="Que T.C."/>
            <person name="Du C.H."/>
            <person name="Zhou Y.H."/>
            <person name="Cheng J.X."/>
            <person name="Dai P.F."/>
            <person name="Guo W.B."/>
            <person name="Han X.H."/>
            <person name="Huang E.J."/>
            <person name="Li L.F."/>
            <person name="Wei W."/>
            <person name="Gao Y.C."/>
            <person name="Liu J.Z."/>
            <person name="Shao H.Z."/>
            <person name="Wang X."/>
            <person name="Wang C.C."/>
            <person name="Yang T.C."/>
            <person name="Huo Q.B."/>
            <person name="Li W."/>
            <person name="Chen H.Y."/>
            <person name="Chen S.E."/>
            <person name="Zhou L.G."/>
            <person name="Ni X.B."/>
            <person name="Tian J.H."/>
            <person name="Sheng Y."/>
            <person name="Liu T."/>
            <person name="Pan Y.S."/>
            <person name="Xia L.Y."/>
            <person name="Li J."/>
            <person name="Zhao F."/>
            <person name="Cao W.C."/>
        </authorList>
    </citation>
    <scope>NUCLEOTIDE SEQUENCE [LARGE SCALE GENOMIC DNA]</scope>
    <source>
        <strain evidence="1">Iper-2018</strain>
    </source>
</reference>
<evidence type="ECO:0000313" key="1">
    <source>
        <dbReference type="EMBL" id="KAG0428455.1"/>
    </source>
</evidence>
<accession>A0AC60Q449</accession>
<organism evidence="1 2">
    <name type="scientific">Ixodes persulcatus</name>
    <name type="common">Taiga tick</name>
    <dbReference type="NCBI Taxonomy" id="34615"/>
    <lineage>
        <taxon>Eukaryota</taxon>
        <taxon>Metazoa</taxon>
        <taxon>Ecdysozoa</taxon>
        <taxon>Arthropoda</taxon>
        <taxon>Chelicerata</taxon>
        <taxon>Arachnida</taxon>
        <taxon>Acari</taxon>
        <taxon>Parasitiformes</taxon>
        <taxon>Ixodida</taxon>
        <taxon>Ixodoidea</taxon>
        <taxon>Ixodidae</taxon>
        <taxon>Ixodinae</taxon>
        <taxon>Ixodes</taxon>
    </lineage>
</organism>
<comment type="caution">
    <text evidence="1">The sequence shown here is derived from an EMBL/GenBank/DDBJ whole genome shotgun (WGS) entry which is preliminary data.</text>
</comment>
<proteinExistence type="predicted"/>
<name>A0AC60Q449_IXOPE</name>
<gene>
    <name evidence="1" type="ORF">HPB47_024566</name>
</gene>
<protein>
    <submittedName>
        <fullName evidence="1">Uncharacterized protein</fullName>
    </submittedName>
</protein>